<comment type="caution">
    <text evidence="1">The sequence shown here is derived from an EMBL/GenBank/DDBJ whole genome shotgun (WGS) entry which is preliminary data.</text>
</comment>
<dbReference type="EMBL" id="JALGBI010000003">
    <property type="protein sequence ID" value="MCJ0766091.1"/>
    <property type="molecule type" value="Genomic_DNA"/>
</dbReference>
<dbReference type="RefSeq" id="WP_243309663.1">
    <property type="nucleotide sequence ID" value="NZ_JALGBI010000003.1"/>
</dbReference>
<name>A0A9X1VY83_9BURK</name>
<dbReference type="SUPFAM" id="SSF47598">
    <property type="entry name" value="Ribbon-helix-helix"/>
    <property type="match status" value="1"/>
</dbReference>
<protein>
    <submittedName>
        <fullName evidence="1">CopG family transcriptional regulator</fullName>
    </submittedName>
</protein>
<dbReference type="Proteomes" id="UP001139447">
    <property type="component" value="Unassembled WGS sequence"/>
</dbReference>
<dbReference type="GO" id="GO:0006355">
    <property type="term" value="P:regulation of DNA-templated transcription"/>
    <property type="evidence" value="ECO:0007669"/>
    <property type="project" value="InterPro"/>
</dbReference>
<sequence length="79" mass="8326">MQASATSTRATVYFDGELHQALRLKAATSGLSISDLVNRAVSAALAEDADDVQAHRDRALEPVVDFADLVVSLKASGKI</sequence>
<proteinExistence type="predicted"/>
<reference evidence="1" key="1">
    <citation type="submission" date="2022-03" db="EMBL/GenBank/DDBJ databases">
        <authorList>
            <person name="Woo C.Y."/>
        </authorList>
    </citation>
    <scope>NUCLEOTIDE SEQUENCE</scope>
    <source>
        <strain evidence="1">CYS-02</strain>
    </source>
</reference>
<keyword evidence="2" id="KW-1185">Reference proteome</keyword>
<accession>A0A9X1VY83</accession>
<evidence type="ECO:0000313" key="2">
    <source>
        <dbReference type="Proteomes" id="UP001139447"/>
    </source>
</evidence>
<dbReference type="InterPro" id="IPR010985">
    <property type="entry name" value="Ribbon_hlx_hlx"/>
</dbReference>
<dbReference type="AlphaFoldDB" id="A0A9X1VY83"/>
<organism evidence="1 2">
    <name type="scientific">Variovorax terrae</name>
    <dbReference type="NCBI Taxonomy" id="2923278"/>
    <lineage>
        <taxon>Bacteria</taxon>
        <taxon>Pseudomonadati</taxon>
        <taxon>Pseudomonadota</taxon>
        <taxon>Betaproteobacteria</taxon>
        <taxon>Burkholderiales</taxon>
        <taxon>Comamonadaceae</taxon>
        <taxon>Variovorax</taxon>
    </lineage>
</organism>
<evidence type="ECO:0000313" key="1">
    <source>
        <dbReference type="EMBL" id="MCJ0766091.1"/>
    </source>
</evidence>
<gene>
    <name evidence="1" type="ORF">MMF98_22985</name>
</gene>